<reference evidence="2 3" key="1">
    <citation type="submission" date="2021-08" db="EMBL/GenBank/DDBJ databases">
        <title>Devosia salina sp. nov., isolated from the South China Sea sediment.</title>
        <authorList>
            <person name="Zhou Z."/>
        </authorList>
    </citation>
    <scope>NUCLEOTIDE SEQUENCE [LARGE SCALE GENOMIC DNA]</scope>
    <source>
        <strain evidence="2 3">SCS-3</strain>
    </source>
</reference>
<gene>
    <name evidence="2" type="ORF">K1X15_15700</name>
</gene>
<dbReference type="Proteomes" id="UP000825799">
    <property type="component" value="Chromosome"/>
</dbReference>
<organism evidence="2 3">
    <name type="scientific">Devosia salina</name>
    <dbReference type="NCBI Taxonomy" id="2860336"/>
    <lineage>
        <taxon>Bacteria</taxon>
        <taxon>Pseudomonadati</taxon>
        <taxon>Pseudomonadota</taxon>
        <taxon>Alphaproteobacteria</taxon>
        <taxon>Hyphomicrobiales</taxon>
        <taxon>Devosiaceae</taxon>
        <taxon>Devosia</taxon>
    </lineage>
</organism>
<sequence>MHKIAAALFAGLLVSTVLPAMAEDWVAARLHGNVEKFANGSWSPLARGDSVPDASKIRTEGGGRVELQRGEETISLGGNTEIVIHQAETRRMSYSPKMGR</sequence>
<proteinExistence type="predicted"/>
<dbReference type="RefSeq" id="WP_220304542.1">
    <property type="nucleotide sequence ID" value="NZ_CP080590.1"/>
</dbReference>
<feature type="signal peptide" evidence="1">
    <location>
        <begin position="1"/>
        <end position="22"/>
    </location>
</feature>
<dbReference type="EMBL" id="CP080590">
    <property type="protein sequence ID" value="QYO76049.1"/>
    <property type="molecule type" value="Genomic_DNA"/>
</dbReference>
<evidence type="ECO:0000313" key="2">
    <source>
        <dbReference type="EMBL" id="QYO76049.1"/>
    </source>
</evidence>
<evidence type="ECO:0000256" key="1">
    <source>
        <dbReference type="SAM" id="SignalP"/>
    </source>
</evidence>
<evidence type="ECO:0000313" key="3">
    <source>
        <dbReference type="Proteomes" id="UP000825799"/>
    </source>
</evidence>
<keyword evidence="1" id="KW-0732">Signal</keyword>
<keyword evidence="3" id="KW-1185">Reference proteome</keyword>
<feature type="chain" id="PRO_5046091805" evidence="1">
    <location>
        <begin position="23"/>
        <end position="100"/>
    </location>
</feature>
<accession>A0ABX8WAQ7</accession>
<name>A0ABX8WAQ7_9HYPH</name>
<protein>
    <submittedName>
        <fullName evidence="2">Uncharacterized protein</fullName>
    </submittedName>
</protein>